<dbReference type="EMBL" id="JAFCJH010000069">
    <property type="protein sequence ID" value="MBR0801064.1"/>
    <property type="molecule type" value="Genomic_DNA"/>
</dbReference>
<protein>
    <recommendedName>
        <fullName evidence="3">DUF397 domain-containing protein</fullName>
    </recommendedName>
</protein>
<evidence type="ECO:0000313" key="1">
    <source>
        <dbReference type="EMBL" id="MBR0801064.1"/>
    </source>
</evidence>
<proteinExistence type="predicted"/>
<name>A0ABS5FW33_9BRAD</name>
<organism evidence="1 2">
    <name type="scientific">Bradyrhizobium jicamae</name>
    <dbReference type="NCBI Taxonomy" id="280332"/>
    <lineage>
        <taxon>Bacteria</taxon>
        <taxon>Pseudomonadati</taxon>
        <taxon>Pseudomonadota</taxon>
        <taxon>Alphaproteobacteria</taxon>
        <taxon>Hyphomicrobiales</taxon>
        <taxon>Nitrobacteraceae</taxon>
        <taxon>Bradyrhizobium</taxon>
    </lineage>
</organism>
<reference evidence="2" key="1">
    <citation type="journal article" date="2021" name="ISME J.">
        <title>Evolutionary origin and ecological implication of a unique nif island in free-living Bradyrhizobium lineages.</title>
        <authorList>
            <person name="Tao J."/>
        </authorList>
    </citation>
    <scope>NUCLEOTIDE SEQUENCE [LARGE SCALE GENOMIC DNA]</scope>
    <source>
        <strain evidence="2">SZCCT0434</strain>
    </source>
</reference>
<dbReference type="Proteomes" id="UP001315278">
    <property type="component" value="Unassembled WGS sequence"/>
</dbReference>
<evidence type="ECO:0000313" key="2">
    <source>
        <dbReference type="Proteomes" id="UP001315278"/>
    </source>
</evidence>
<sequence length="45" mass="5112">MALAVDDEHEAVGKPERRIDFNAGALRREASDDAWDRFVAELDRP</sequence>
<gene>
    <name evidence="1" type="ORF">JQ615_37460</name>
</gene>
<accession>A0ABS5FW33</accession>
<dbReference type="RefSeq" id="WP_212495208.1">
    <property type="nucleotide sequence ID" value="NZ_JAFCJH010000069.1"/>
</dbReference>
<keyword evidence="2" id="KW-1185">Reference proteome</keyword>
<evidence type="ECO:0008006" key="3">
    <source>
        <dbReference type="Google" id="ProtNLM"/>
    </source>
</evidence>
<comment type="caution">
    <text evidence="1">The sequence shown here is derived from an EMBL/GenBank/DDBJ whole genome shotgun (WGS) entry which is preliminary data.</text>
</comment>